<dbReference type="InterPro" id="IPR007197">
    <property type="entry name" value="rSAM"/>
</dbReference>
<dbReference type="InterPro" id="IPR023404">
    <property type="entry name" value="rSAM_horseshoe"/>
</dbReference>
<gene>
    <name evidence="2" type="ORF">HNP81_000563</name>
</gene>
<dbReference type="SFLD" id="SFLDF00310">
    <property type="entry name" value="oxygen-independent_coproporphy"/>
    <property type="match status" value="1"/>
</dbReference>
<name>A0ABR6CKP4_9BACI</name>
<evidence type="ECO:0000313" key="2">
    <source>
        <dbReference type="EMBL" id="MBA9025281.1"/>
    </source>
</evidence>
<accession>A0ABR6CKP4</accession>
<organism evidence="2 3">
    <name type="scientific">Peribacillus huizhouensis</name>
    <dbReference type="NCBI Taxonomy" id="1501239"/>
    <lineage>
        <taxon>Bacteria</taxon>
        <taxon>Bacillati</taxon>
        <taxon>Bacillota</taxon>
        <taxon>Bacilli</taxon>
        <taxon>Bacillales</taxon>
        <taxon>Bacillaceae</taxon>
        <taxon>Peribacillus</taxon>
    </lineage>
</organism>
<evidence type="ECO:0000313" key="3">
    <source>
        <dbReference type="Proteomes" id="UP000626697"/>
    </source>
</evidence>
<sequence length="502" mass="57739">MQIEIKGLHDERFERPLRNIANLFYEESEIVFGDVKDADFEVTLHYEVTDKITVSASLLDRTTENSYLAGYSQDLIPANTDKEQFKQVKRVVSHVYLDVLQQVTGITQKWGILTGIRPTKLLHNKLQQGLPKEQAHAELREDYLISDEKIDLMQRIVDRQLAAIPDLYELKKEVSIYIGIPFCPTKCAYCTFPAYAINGRQGSVTSFLGGLHYEIKEMGRWMKEHNVKITTIYYGGGTPTSITAEEMDMLYEEMYASFPDVEKVREITVEAGRPDTITPEKLEVLKKWNIDRISVNPQSYIQETLKAIGRHHTVEETITKFHLSRKMGMNNINMDLIIGLPGEELPEFQVTLDETEKLLPESLTVHTLSFKRASEMTRNKQKYKVASRKEAEKMMRTAESWAEKHGYTPYYLYRQKNILGNLENVGYSFPGQESLYNIMIMEEQQTIIGLGCGAASKFLDPVTGKITHFANPKDPKSYNDNFEHYTEKKIEILEELFGVVQK</sequence>
<dbReference type="NCBIfam" id="TIGR03994">
    <property type="entry name" value="rSAM_HemZ"/>
    <property type="match status" value="1"/>
</dbReference>
<dbReference type="InterPro" id="IPR006638">
    <property type="entry name" value="Elp3/MiaA/NifB-like_rSAM"/>
</dbReference>
<dbReference type="Gene3D" id="3.80.30.20">
    <property type="entry name" value="tm_1862 like domain"/>
    <property type="match status" value="1"/>
</dbReference>
<dbReference type="PANTHER" id="PTHR13932:SF1">
    <property type="entry name" value="OXYGEN-INDEPENDENT COPROPORPHYRINOGEN-III OXIDASE-LIKE PROTEIN HEMZ"/>
    <property type="match status" value="1"/>
</dbReference>
<dbReference type="InterPro" id="IPR058240">
    <property type="entry name" value="rSAM_sf"/>
</dbReference>
<reference evidence="2 3" key="1">
    <citation type="submission" date="2020-08" db="EMBL/GenBank/DDBJ databases">
        <title>Genomic Encyclopedia of Type Strains, Phase IV (KMG-IV): sequencing the most valuable type-strain genomes for metagenomic binning, comparative biology and taxonomic classification.</title>
        <authorList>
            <person name="Goeker M."/>
        </authorList>
    </citation>
    <scope>NUCLEOTIDE SEQUENCE [LARGE SCALE GENOMIC DNA]</scope>
    <source>
        <strain evidence="2 3">DSM 105481</strain>
    </source>
</reference>
<dbReference type="PROSITE" id="PS51918">
    <property type="entry name" value="RADICAL_SAM"/>
    <property type="match status" value="1"/>
</dbReference>
<dbReference type="PANTHER" id="PTHR13932">
    <property type="entry name" value="COPROPORPHYRINIGEN III OXIDASE"/>
    <property type="match status" value="1"/>
</dbReference>
<dbReference type="Pfam" id="PF04055">
    <property type="entry name" value="Radical_SAM"/>
    <property type="match status" value="1"/>
</dbReference>
<dbReference type="InterPro" id="IPR034505">
    <property type="entry name" value="Coproporphyrinogen-III_oxidase"/>
</dbReference>
<dbReference type="SFLD" id="SFLDG01082">
    <property type="entry name" value="B12-binding_domain_containing"/>
    <property type="match status" value="1"/>
</dbReference>
<evidence type="ECO:0000259" key="1">
    <source>
        <dbReference type="PROSITE" id="PS51918"/>
    </source>
</evidence>
<dbReference type="Proteomes" id="UP000626697">
    <property type="component" value="Unassembled WGS sequence"/>
</dbReference>
<dbReference type="SFLD" id="SFLDS00029">
    <property type="entry name" value="Radical_SAM"/>
    <property type="match status" value="1"/>
</dbReference>
<dbReference type="SUPFAM" id="SSF102114">
    <property type="entry name" value="Radical SAM enzymes"/>
    <property type="match status" value="1"/>
</dbReference>
<dbReference type="NCBIfam" id="NF006061">
    <property type="entry name" value="PRK08207.1-4"/>
    <property type="match status" value="1"/>
</dbReference>
<keyword evidence="2" id="KW-0560">Oxidoreductase</keyword>
<dbReference type="SFLD" id="SFLDG01065">
    <property type="entry name" value="anaerobic_coproporphyrinogen-I"/>
    <property type="match status" value="1"/>
</dbReference>
<dbReference type="SMART" id="SM00729">
    <property type="entry name" value="Elp3"/>
    <property type="match status" value="1"/>
</dbReference>
<proteinExistence type="predicted"/>
<dbReference type="EMBL" id="JACJHX010000001">
    <property type="protein sequence ID" value="MBA9025281.1"/>
    <property type="molecule type" value="Genomic_DNA"/>
</dbReference>
<keyword evidence="3" id="KW-1185">Reference proteome</keyword>
<protein>
    <submittedName>
        <fullName evidence="2">Oxygen-independent coproporphyrinogen-3 oxidase</fullName>
        <ecNumber evidence="2">1.3.98.3</ecNumber>
    </submittedName>
</protein>
<comment type="caution">
    <text evidence="2">The sequence shown here is derived from an EMBL/GenBank/DDBJ whole genome shotgun (WGS) entry which is preliminary data.</text>
</comment>
<feature type="domain" description="Radical SAM core" evidence="1">
    <location>
        <begin position="168"/>
        <end position="404"/>
    </location>
</feature>
<dbReference type="EC" id="1.3.98.3" evidence="2"/>
<dbReference type="GO" id="GO:0051989">
    <property type="term" value="F:coproporphyrinogen dehydrogenase activity"/>
    <property type="evidence" value="ECO:0007669"/>
    <property type="project" value="UniProtKB-EC"/>
</dbReference>
<dbReference type="CDD" id="cd01335">
    <property type="entry name" value="Radical_SAM"/>
    <property type="match status" value="1"/>
</dbReference>
<dbReference type="InterPro" id="IPR023995">
    <property type="entry name" value="HemZ"/>
</dbReference>
<dbReference type="RefSeq" id="WP_182501459.1">
    <property type="nucleotide sequence ID" value="NZ_JACJHX010000001.1"/>
</dbReference>